<dbReference type="InterPro" id="IPR036286">
    <property type="entry name" value="LexA/Signal_pep-like_sf"/>
</dbReference>
<name>A0A6J4MKQ2_9ACTN</name>
<accession>A0A6J4MKQ2</accession>
<dbReference type="InterPro" id="IPR019533">
    <property type="entry name" value="Peptidase_S26"/>
</dbReference>
<dbReference type="EMBL" id="CADCUK010000019">
    <property type="protein sequence ID" value="CAA9362121.1"/>
    <property type="molecule type" value="Genomic_DNA"/>
</dbReference>
<evidence type="ECO:0000256" key="4">
    <source>
        <dbReference type="ARBA" id="ARBA00023136"/>
    </source>
</evidence>
<evidence type="ECO:0000256" key="5">
    <source>
        <dbReference type="NCBIfam" id="TIGR02228"/>
    </source>
</evidence>
<keyword evidence="3 6" id="KW-1133">Transmembrane helix</keyword>
<organism evidence="7">
    <name type="scientific">uncultured Nocardioidaceae bacterium</name>
    <dbReference type="NCBI Taxonomy" id="253824"/>
    <lineage>
        <taxon>Bacteria</taxon>
        <taxon>Bacillati</taxon>
        <taxon>Actinomycetota</taxon>
        <taxon>Actinomycetes</taxon>
        <taxon>Propionibacteriales</taxon>
        <taxon>Nocardioidaceae</taxon>
        <taxon>environmental samples</taxon>
    </lineage>
</organism>
<proteinExistence type="predicted"/>
<evidence type="ECO:0000256" key="2">
    <source>
        <dbReference type="ARBA" id="ARBA00022692"/>
    </source>
</evidence>
<keyword evidence="4 6" id="KW-0472">Membrane</keyword>
<dbReference type="GO" id="GO:0004252">
    <property type="term" value="F:serine-type endopeptidase activity"/>
    <property type="evidence" value="ECO:0007669"/>
    <property type="project" value="UniProtKB-UniRule"/>
</dbReference>
<dbReference type="PRINTS" id="PR00728">
    <property type="entry name" value="SIGNALPTASE"/>
</dbReference>
<dbReference type="EC" id="3.4.21.89" evidence="5"/>
<dbReference type="SUPFAM" id="SSF51306">
    <property type="entry name" value="LexA/Signal peptidase"/>
    <property type="match status" value="1"/>
</dbReference>
<dbReference type="GO" id="GO:0006465">
    <property type="term" value="P:signal peptide processing"/>
    <property type="evidence" value="ECO:0007669"/>
    <property type="project" value="UniProtKB-UniRule"/>
</dbReference>
<protein>
    <recommendedName>
        <fullName evidence="5">Signal peptidase I</fullName>
        <ecNumber evidence="5">3.4.21.89</ecNumber>
    </recommendedName>
</protein>
<dbReference type="GO" id="GO:0016020">
    <property type="term" value="C:membrane"/>
    <property type="evidence" value="ECO:0007669"/>
    <property type="project" value="UniProtKB-SubCell"/>
</dbReference>
<dbReference type="PANTHER" id="PTHR10806:SF6">
    <property type="entry name" value="SIGNAL PEPTIDASE COMPLEX CATALYTIC SUBUNIT SEC11"/>
    <property type="match status" value="1"/>
</dbReference>
<dbReference type="AlphaFoldDB" id="A0A6J4MKQ2"/>
<dbReference type="PANTHER" id="PTHR10806">
    <property type="entry name" value="SIGNAL PEPTIDASE COMPLEX CATALYTIC SUBUNIT SEC11"/>
    <property type="match status" value="1"/>
</dbReference>
<dbReference type="InterPro" id="IPR001733">
    <property type="entry name" value="Peptidase_S26B"/>
</dbReference>
<keyword evidence="2 6" id="KW-0812">Transmembrane</keyword>
<evidence type="ECO:0000256" key="6">
    <source>
        <dbReference type="SAM" id="Phobius"/>
    </source>
</evidence>
<dbReference type="CDD" id="cd06530">
    <property type="entry name" value="S26_SPase_I"/>
    <property type="match status" value="1"/>
</dbReference>
<comment type="subcellular location">
    <subcellularLocation>
        <location evidence="1">Membrane</location>
    </subcellularLocation>
</comment>
<evidence type="ECO:0000256" key="1">
    <source>
        <dbReference type="ARBA" id="ARBA00004370"/>
    </source>
</evidence>
<dbReference type="GO" id="GO:0009003">
    <property type="term" value="F:signal peptidase activity"/>
    <property type="evidence" value="ECO:0007669"/>
    <property type="project" value="UniProtKB-EC"/>
</dbReference>
<dbReference type="NCBIfam" id="TIGR02228">
    <property type="entry name" value="sigpep_I_arch"/>
    <property type="match status" value="1"/>
</dbReference>
<reference evidence="7" key="1">
    <citation type="submission" date="2020-02" db="EMBL/GenBank/DDBJ databases">
        <authorList>
            <person name="Meier V. D."/>
        </authorList>
    </citation>
    <scope>NUCLEOTIDE SEQUENCE</scope>
    <source>
        <strain evidence="7">AVDCRST_MAG47</strain>
    </source>
</reference>
<evidence type="ECO:0000256" key="3">
    <source>
        <dbReference type="ARBA" id="ARBA00022989"/>
    </source>
</evidence>
<evidence type="ECO:0000313" key="7">
    <source>
        <dbReference type="EMBL" id="CAA9362121.1"/>
    </source>
</evidence>
<sequence>MTQQRWTTARALGTAGRVARWSALLGLVALLVAVVAVPRVSGAETFTVLSGSMRPVLDPGDLVVVRPAEGEEVGIGSIVTFQLESGDPAVTTHRVVSQGVDRTGGSVFLTRGDGNEAADPVWIKEAQLRGTVWYAVPYAGYVAQLLPQDFRPWATMLVAAGLFSYALAMVTQATRERRGARHA</sequence>
<feature type="transmembrane region" description="Helical" evidence="6">
    <location>
        <begin position="153"/>
        <end position="171"/>
    </location>
</feature>
<gene>
    <name evidence="7" type="ORF">AVDCRST_MAG47-226</name>
</gene>